<dbReference type="GO" id="GO:0005634">
    <property type="term" value="C:nucleus"/>
    <property type="evidence" value="ECO:0007669"/>
    <property type="project" value="UniProtKB-SubCell"/>
</dbReference>
<dbReference type="PaxDb" id="4081-Solyc11g039750.1.1"/>
<dbReference type="EnsemblPlants" id="Solyc11g039750.2.1">
    <property type="protein sequence ID" value="Solyc11g039750.2.1"/>
    <property type="gene ID" value="Solyc11g039750.2"/>
</dbReference>
<evidence type="ECO:0000313" key="4">
    <source>
        <dbReference type="EnsemblPlants" id="Solyc11g039750.2.1"/>
    </source>
</evidence>
<dbReference type="CDD" id="cd00167">
    <property type="entry name" value="SANT"/>
    <property type="match status" value="1"/>
</dbReference>
<dbReference type="Gramene" id="Solyc11g039750.2.1">
    <property type="protein sequence ID" value="Solyc11g039750.2.1"/>
    <property type="gene ID" value="Solyc11g039750.2"/>
</dbReference>
<evidence type="ECO:0000313" key="5">
    <source>
        <dbReference type="Proteomes" id="UP000004994"/>
    </source>
</evidence>
<reference evidence="4" key="1">
    <citation type="journal article" date="2012" name="Nature">
        <title>The tomato genome sequence provides insights into fleshy fruit evolution.</title>
        <authorList>
            <consortium name="Tomato Genome Consortium"/>
        </authorList>
    </citation>
    <scope>NUCLEOTIDE SEQUENCE [LARGE SCALE GENOMIC DNA]</scope>
    <source>
        <strain evidence="4">cv. Heinz 1706</strain>
    </source>
</reference>
<dbReference type="InParanoid" id="A0A3Q7IV36"/>
<dbReference type="PROSITE" id="PS51294">
    <property type="entry name" value="HTH_MYB"/>
    <property type="match status" value="1"/>
</dbReference>
<dbReference type="Gene3D" id="1.10.10.60">
    <property type="entry name" value="Homeodomain-like"/>
    <property type="match status" value="1"/>
</dbReference>
<dbReference type="Pfam" id="PF00249">
    <property type="entry name" value="Myb_DNA-binding"/>
    <property type="match status" value="1"/>
</dbReference>
<dbReference type="AlphaFoldDB" id="A0A3Q7IV36"/>
<organism evidence="4">
    <name type="scientific">Solanum lycopersicum</name>
    <name type="common">Tomato</name>
    <name type="synonym">Lycopersicon esculentum</name>
    <dbReference type="NCBI Taxonomy" id="4081"/>
    <lineage>
        <taxon>Eukaryota</taxon>
        <taxon>Viridiplantae</taxon>
        <taxon>Streptophyta</taxon>
        <taxon>Embryophyta</taxon>
        <taxon>Tracheophyta</taxon>
        <taxon>Spermatophyta</taxon>
        <taxon>Magnoliopsida</taxon>
        <taxon>eudicotyledons</taxon>
        <taxon>Gunneridae</taxon>
        <taxon>Pentapetalae</taxon>
        <taxon>asterids</taxon>
        <taxon>lamiids</taxon>
        <taxon>Solanales</taxon>
        <taxon>Solanaceae</taxon>
        <taxon>Solanoideae</taxon>
        <taxon>Solaneae</taxon>
        <taxon>Solanum</taxon>
        <taxon>Solanum subgen. Lycopersicon</taxon>
    </lineage>
</organism>
<proteinExistence type="predicted"/>
<dbReference type="SMR" id="A0A3Q7IV36"/>
<dbReference type="InterPro" id="IPR017930">
    <property type="entry name" value="Myb_dom"/>
</dbReference>
<dbReference type="GO" id="GO:0010597">
    <property type="term" value="P:green leaf volatile biosynthetic process"/>
    <property type="evidence" value="ECO:0007669"/>
    <property type="project" value="UniProtKB-ARBA"/>
</dbReference>
<keyword evidence="2" id="KW-0539">Nucleus</keyword>
<dbReference type="InterPro" id="IPR001005">
    <property type="entry name" value="SANT/Myb"/>
</dbReference>
<dbReference type="GO" id="GO:0000976">
    <property type="term" value="F:transcription cis-regulatory region binding"/>
    <property type="evidence" value="ECO:0007669"/>
    <property type="project" value="UniProtKB-ARBA"/>
</dbReference>
<dbReference type="Proteomes" id="UP000004994">
    <property type="component" value="Chromosome 11"/>
</dbReference>
<feature type="domain" description="HTH myb-type" evidence="3">
    <location>
        <begin position="24"/>
        <end position="60"/>
    </location>
</feature>
<reference evidence="4" key="2">
    <citation type="submission" date="2019-01" db="UniProtKB">
        <authorList>
            <consortium name="EnsemblPlants"/>
        </authorList>
    </citation>
    <scope>IDENTIFICATION</scope>
    <source>
        <strain evidence="4">cv. Heinz 1706</strain>
    </source>
</reference>
<sequence>MESSLLFSSLFFSPHNCVYSMCSRGHWRSHEDERLRELVEKYGPHNCYAIAQKLQGRSDL</sequence>
<name>A0A3Q7IV36_SOLLC</name>
<dbReference type="SUPFAM" id="SSF46689">
    <property type="entry name" value="Homeodomain-like"/>
    <property type="match status" value="1"/>
</dbReference>
<evidence type="ECO:0000256" key="1">
    <source>
        <dbReference type="ARBA" id="ARBA00004123"/>
    </source>
</evidence>
<dbReference type="InterPro" id="IPR009057">
    <property type="entry name" value="Homeodomain-like_sf"/>
</dbReference>
<keyword evidence="5" id="KW-1185">Reference proteome</keyword>
<evidence type="ECO:0000259" key="3">
    <source>
        <dbReference type="PROSITE" id="PS51294"/>
    </source>
</evidence>
<protein>
    <recommendedName>
        <fullName evidence="3">HTH myb-type domain-containing protein</fullName>
    </recommendedName>
</protein>
<evidence type="ECO:0000256" key="2">
    <source>
        <dbReference type="ARBA" id="ARBA00023242"/>
    </source>
</evidence>
<comment type="subcellular location">
    <subcellularLocation>
        <location evidence="1">Nucleus</location>
    </subcellularLocation>
</comment>
<dbReference type="STRING" id="4081.A0A3Q7IV36"/>
<accession>A0A3Q7IV36</accession>